<dbReference type="PANTHER" id="PTHR34222">
    <property type="entry name" value="GAG_PRE-INTEGRS DOMAIN-CONTAINING PROTEIN"/>
    <property type="match status" value="1"/>
</dbReference>
<accession>A0AAD5NNM3</accession>
<proteinExistence type="predicted"/>
<dbReference type="PANTHER" id="PTHR34222:SF99">
    <property type="entry name" value="PROTEIN, PUTATIVE-RELATED"/>
    <property type="match status" value="1"/>
</dbReference>
<feature type="region of interest" description="Disordered" evidence="1">
    <location>
        <begin position="1"/>
        <end position="20"/>
    </location>
</feature>
<sequence length="165" mass="17625">MARGNASSVGSSSSYGAQGPRFPMEDTASLYLLYNGDHSGLILEECQWDISSSISSVSEAVAFNSKNQLTQPISTTASSFKPKRDRPVCTHCGVLGHTIEKCYKLHGYPPGYKTRPKSQPTKSFANQTSLDGSNFSPLPSISAKASSVSSLTLIQCQQLIALLSS</sequence>
<dbReference type="EMBL" id="JAJSOW010000104">
    <property type="protein sequence ID" value="KAI9169891.1"/>
    <property type="molecule type" value="Genomic_DNA"/>
</dbReference>
<evidence type="ECO:0000256" key="1">
    <source>
        <dbReference type="SAM" id="MobiDB-lite"/>
    </source>
</evidence>
<keyword evidence="3" id="KW-1185">Reference proteome</keyword>
<reference evidence="2" key="1">
    <citation type="journal article" date="2022" name="Plant J.">
        <title>Strategies of tolerance reflected in two North American maple genomes.</title>
        <authorList>
            <person name="McEvoy S.L."/>
            <person name="Sezen U.U."/>
            <person name="Trouern-Trend A."/>
            <person name="McMahon S.M."/>
            <person name="Schaberg P.G."/>
            <person name="Yang J."/>
            <person name="Wegrzyn J.L."/>
            <person name="Swenson N.G."/>
        </authorList>
    </citation>
    <scope>NUCLEOTIDE SEQUENCE</scope>
    <source>
        <strain evidence="2">91603</strain>
    </source>
</reference>
<name>A0AAD5NNM3_ACENE</name>
<comment type="caution">
    <text evidence="2">The sequence shown here is derived from an EMBL/GenBank/DDBJ whole genome shotgun (WGS) entry which is preliminary data.</text>
</comment>
<dbReference type="AlphaFoldDB" id="A0AAD5NNM3"/>
<evidence type="ECO:0000313" key="3">
    <source>
        <dbReference type="Proteomes" id="UP001064489"/>
    </source>
</evidence>
<dbReference type="Proteomes" id="UP001064489">
    <property type="component" value="Chromosome 7"/>
</dbReference>
<protein>
    <submittedName>
        <fullName evidence="2">Uncharacterized protein</fullName>
    </submittedName>
</protein>
<organism evidence="2 3">
    <name type="scientific">Acer negundo</name>
    <name type="common">Box elder</name>
    <dbReference type="NCBI Taxonomy" id="4023"/>
    <lineage>
        <taxon>Eukaryota</taxon>
        <taxon>Viridiplantae</taxon>
        <taxon>Streptophyta</taxon>
        <taxon>Embryophyta</taxon>
        <taxon>Tracheophyta</taxon>
        <taxon>Spermatophyta</taxon>
        <taxon>Magnoliopsida</taxon>
        <taxon>eudicotyledons</taxon>
        <taxon>Gunneridae</taxon>
        <taxon>Pentapetalae</taxon>
        <taxon>rosids</taxon>
        <taxon>malvids</taxon>
        <taxon>Sapindales</taxon>
        <taxon>Sapindaceae</taxon>
        <taxon>Hippocastanoideae</taxon>
        <taxon>Acereae</taxon>
        <taxon>Acer</taxon>
    </lineage>
</organism>
<evidence type="ECO:0000313" key="2">
    <source>
        <dbReference type="EMBL" id="KAI9169891.1"/>
    </source>
</evidence>
<gene>
    <name evidence="2" type="ORF">LWI28_019167</name>
</gene>
<reference evidence="2" key="2">
    <citation type="submission" date="2023-02" db="EMBL/GenBank/DDBJ databases">
        <authorList>
            <person name="Swenson N.G."/>
            <person name="Wegrzyn J.L."/>
            <person name="Mcevoy S.L."/>
        </authorList>
    </citation>
    <scope>NUCLEOTIDE SEQUENCE</scope>
    <source>
        <strain evidence="2">91603</strain>
        <tissue evidence="2">Leaf</tissue>
    </source>
</reference>